<dbReference type="InterPro" id="IPR001841">
    <property type="entry name" value="Znf_RING"/>
</dbReference>
<proteinExistence type="predicted"/>
<dbReference type="SUPFAM" id="SSF57845">
    <property type="entry name" value="B-box zinc-binding domain"/>
    <property type="match status" value="1"/>
</dbReference>
<evidence type="ECO:0000259" key="8">
    <source>
        <dbReference type="PROSITE" id="PS50089"/>
    </source>
</evidence>
<dbReference type="Gene3D" id="3.30.40.10">
    <property type="entry name" value="Zinc/RING finger domain, C3HC4 (zinc finger)"/>
    <property type="match status" value="1"/>
</dbReference>
<feature type="domain" description="B box-type" evidence="9">
    <location>
        <begin position="153"/>
        <end position="194"/>
    </location>
</feature>
<dbReference type="Gene3D" id="4.10.830.40">
    <property type="match status" value="1"/>
</dbReference>
<evidence type="ECO:0000259" key="9">
    <source>
        <dbReference type="PROSITE" id="PS50119"/>
    </source>
</evidence>
<dbReference type="InterPro" id="IPR003879">
    <property type="entry name" value="Butyrophylin_SPRY"/>
</dbReference>
<keyword evidence="3 6" id="KW-0863">Zinc-finger</keyword>
<reference evidence="11 12" key="1">
    <citation type="submission" date="2021-05" db="EMBL/GenBank/DDBJ databases">
        <authorList>
            <person name="Zahm M."/>
            <person name="Klopp C."/>
            <person name="Cabau C."/>
            <person name="Kuhl H."/>
            <person name="Suciu R."/>
            <person name="Ciorpac M."/>
            <person name="Holostenco D."/>
            <person name="Gessner J."/>
            <person name="Wuertz S."/>
            <person name="Hohne C."/>
            <person name="Stock M."/>
            <person name="Gislard M."/>
            <person name="Lluch J."/>
            <person name="Milhes M."/>
            <person name="Lampietro C."/>
            <person name="Lopez Roques C."/>
            <person name="Donnadieu C."/>
            <person name="Du K."/>
            <person name="Schartl M."/>
            <person name="Guiguen Y."/>
        </authorList>
    </citation>
    <scope>NUCLEOTIDE SEQUENCE [LARGE SCALE GENOMIC DNA]</scope>
    <source>
        <strain evidence="11">Hh-F2</strain>
        <tissue evidence="11">Blood</tissue>
    </source>
</reference>
<keyword evidence="5" id="KW-0391">Immunity</keyword>
<dbReference type="InterPro" id="IPR058030">
    <property type="entry name" value="TRIM8/14/16/25/29/45/65_CC"/>
</dbReference>
<dbReference type="Gene3D" id="3.30.160.60">
    <property type="entry name" value="Classic Zinc Finger"/>
    <property type="match status" value="1"/>
</dbReference>
<dbReference type="SUPFAM" id="SSF49899">
    <property type="entry name" value="Concanavalin A-like lectins/glucanases"/>
    <property type="match status" value="1"/>
</dbReference>
<dbReference type="Pfam" id="PF25600">
    <property type="entry name" value="TRIM_CC"/>
    <property type="match status" value="1"/>
</dbReference>
<accession>A0ABR1ABM2</accession>
<feature type="domain" description="B30.2/SPRY" evidence="10">
    <location>
        <begin position="380"/>
        <end position="573"/>
    </location>
</feature>
<dbReference type="Pfam" id="PF13765">
    <property type="entry name" value="PRY"/>
    <property type="match status" value="1"/>
</dbReference>
<evidence type="ECO:0000256" key="5">
    <source>
        <dbReference type="ARBA" id="ARBA00022859"/>
    </source>
</evidence>
<gene>
    <name evidence="11" type="ORF">HHUSO_G821</name>
</gene>
<evidence type="ECO:0000256" key="7">
    <source>
        <dbReference type="SAM" id="Coils"/>
    </source>
</evidence>
<keyword evidence="2" id="KW-0479">Metal-binding</keyword>
<comment type="caution">
    <text evidence="11">The sequence shown here is derived from an EMBL/GenBank/DDBJ whole genome shotgun (WGS) entry which is preliminary data.</text>
</comment>
<sequence>MQQVTDLEGQGATRKSEGTLYVSATMAEGFSAPRSEPICGVCQRVSVVPVMLSCWHPFCLRCIEGFWTRNPGVDHGCPICLKGPSPGGLTHRTCPRKSEDTCSVSCDFCLGEKLPAEKTCLTCMASFCGLHVQPHLTGDTFRSHRLTDPSDDLSRSCCLDHSKPLEMFCRDCKLCICNVCPILGKHQGHRINTIDQAAEERRNLLKACLNRLNCKNKQEAANVNQIQKAVDDLKAASTESKSFLAGLFAELRLMLDEEEKTAKSFVEQQMQSALQTYEEQTRVCQERINITDSFTQTAKQIYKCDDAVQLLKDFTATEKDMQQHQQPADQIHPVPVTFKGFQNYFTNFKKALQAILKTPLENRLKKGVMNGPDTKQVVGLMHMTKSSGDKSTFLKYARSPTLEPDTLHPRLRLSESRETVSCGWLRKSYPDGPLRFDKLWQVLSRDSFFAGRHYWEVDLHRACKGWWIGAAYRSMSRKGDTEASRLGWNRGSWCMKRFDLEYWAFHNGTRTPVLLEEDPDRIGVFLDYEAGTLSFFDAMCGMRHLYTFKANFTEPVYPALRLWEGAITFCKLT</sequence>
<feature type="coiled-coil region" evidence="7">
    <location>
        <begin position="209"/>
        <end position="236"/>
    </location>
</feature>
<dbReference type="Gene3D" id="2.60.120.920">
    <property type="match status" value="1"/>
</dbReference>
<evidence type="ECO:0000259" key="10">
    <source>
        <dbReference type="PROSITE" id="PS50188"/>
    </source>
</evidence>
<dbReference type="PROSITE" id="PS50188">
    <property type="entry name" value="B302_SPRY"/>
    <property type="match status" value="1"/>
</dbReference>
<keyword evidence="4" id="KW-0862">Zinc</keyword>
<dbReference type="PANTHER" id="PTHR25465:SF11">
    <property type="entry name" value="TRIPARTITE MOTIF CONTAINING 14"/>
    <property type="match status" value="1"/>
</dbReference>
<evidence type="ECO:0000313" key="11">
    <source>
        <dbReference type="EMBL" id="KAK6494294.1"/>
    </source>
</evidence>
<dbReference type="InterPro" id="IPR044116">
    <property type="entry name" value="SPRY_PRY_TRIM14"/>
</dbReference>
<keyword evidence="7" id="KW-0175">Coiled coil</keyword>
<dbReference type="PRINTS" id="PR01407">
    <property type="entry name" value="BUTYPHLNCDUF"/>
</dbReference>
<dbReference type="SMART" id="SM00336">
    <property type="entry name" value="BBOX"/>
    <property type="match status" value="2"/>
</dbReference>
<keyword evidence="12" id="KW-1185">Reference proteome</keyword>
<protein>
    <submittedName>
        <fullName evidence="11">Tripartite motif-containing protein 14-like</fullName>
    </submittedName>
</protein>
<dbReference type="Pfam" id="PF00622">
    <property type="entry name" value="SPRY"/>
    <property type="match status" value="1"/>
</dbReference>
<dbReference type="SMART" id="SM00589">
    <property type="entry name" value="PRY"/>
    <property type="match status" value="1"/>
</dbReference>
<dbReference type="Pfam" id="PF00643">
    <property type="entry name" value="zf-B_box"/>
    <property type="match status" value="1"/>
</dbReference>
<dbReference type="InterPro" id="IPR013083">
    <property type="entry name" value="Znf_RING/FYVE/PHD"/>
</dbReference>
<evidence type="ECO:0000256" key="6">
    <source>
        <dbReference type="PROSITE-ProRule" id="PRU00024"/>
    </source>
</evidence>
<dbReference type="Proteomes" id="UP001369086">
    <property type="component" value="Unassembled WGS sequence"/>
</dbReference>
<dbReference type="PROSITE" id="PS50089">
    <property type="entry name" value="ZF_RING_2"/>
    <property type="match status" value="1"/>
</dbReference>
<name>A0ABR1ABM2_HUSHU</name>
<dbReference type="PROSITE" id="PS50119">
    <property type="entry name" value="ZF_BBOX"/>
    <property type="match status" value="1"/>
</dbReference>
<dbReference type="PANTHER" id="PTHR25465">
    <property type="entry name" value="B-BOX DOMAIN CONTAINING"/>
    <property type="match status" value="1"/>
</dbReference>
<evidence type="ECO:0000256" key="3">
    <source>
        <dbReference type="ARBA" id="ARBA00022771"/>
    </source>
</evidence>
<dbReference type="CDD" id="cd13738">
    <property type="entry name" value="SPRY_PRY_TRIM14"/>
    <property type="match status" value="1"/>
</dbReference>
<dbReference type="SUPFAM" id="SSF57850">
    <property type="entry name" value="RING/U-box"/>
    <property type="match status" value="1"/>
</dbReference>
<evidence type="ECO:0000256" key="2">
    <source>
        <dbReference type="ARBA" id="ARBA00022723"/>
    </source>
</evidence>
<dbReference type="InterPro" id="IPR051051">
    <property type="entry name" value="E3_ubiq-ligase_TRIM/RNF"/>
</dbReference>
<dbReference type="PROSITE" id="PS00518">
    <property type="entry name" value="ZF_RING_1"/>
    <property type="match status" value="1"/>
</dbReference>
<feature type="domain" description="RING-type" evidence="8">
    <location>
        <begin position="39"/>
        <end position="80"/>
    </location>
</feature>
<dbReference type="CDD" id="cd19768">
    <property type="entry name" value="Bbox2_TRIM14"/>
    <property type="match status" value="1"/>
</dbReference>
<dbReference type="InterPro" id="IPR043136">
    <property type="entry name" value="B30.2/SPRY_sf"/>
</dbReference>
<dbReference type="SMART" id="SM00449">
    <property type="entry name" value="SPRY"/>
    <property type="match status" value="1"/>
</dbReference>
<dbReference type="InterPro" id="IPR001870">
    <property type="entry name" value="B30.2/SPRY"/>
</dbReference>
<dbReference type="InterPro" id="IPR003877">
    <property type="entry name" value="SPRY_dom"/>
</dbReference>
<evidence type="ECO:0000256" key="1">
    <source>
        <dbReference type="ARBA" id="ARBA00022588"/>
    </source>
</evidence>
<evidence type="ECO:0000313" key="12">
    <source>
        <dbReference type="Proteomes" id="UP001369086"/>
    </source>
</evidence>
<dbReference type="SMART" id="SM00184">
    <property type="entry name" value="RING"/>
    <property type="match status" value="1"/>
</dbReference>
<dbReference type="InterPro" id="IPR000315">
    <property type="entry name" value="Znf_B-box"/>
</dbReference>
<evidence type="ECO:0000256" key="4">
    <source>
        <dbReference type="ARBA" id="ARBA00022833"/>
    </source>
</evidence>
<dbReference type="InterPro" id="IPR006574">
    <property type="entry name" value="PRY"/>
</dbReference>
<organism evidence="11 12">
    <name type="scientific">Huso huso</name>
    <name type="common">Beluga</name>
    <name type="synonym">Acipenser huso</name>
    <dbReference type="NCBI Taxonomy" id="61971"/>
    <lineage>
        <taxon>Eukaryota</taxon>
        <taxon>Metazoa</taxon>
        <taxon>Chordata</taxon>
        <taxon>Craniata</taxon>
        <taxon>Vertebrata</taxon>
        <taxon>Euteleostomi</taxon>
        <taxon>Actinopterygii</taxon>
        <taxon>Chondrostei</taxon>
        <taxon>Acipenseriformes</taxon>
        <taxon>Acipenseridae</taxon>
        <taxon>Huso</taxon>
    </lineage>
</organism>
<dbReference type="InterPro" id="IPR013320">
    <property type="entry name" value="ConA-like_dom_sf"/>
</dbReference>
<dbReference type="EMBL" id="JAHFZB010000001">
    <property type="protein sequence ID" value="KAK6494294.1"/>
    <property type="molecule type" value="Genomic_DNA"/>
</dbReference>
<keyword evidence="1" id="KW-0399">Innate immunity</keyword>
<dbReference type="InterPro" id="IPR017907">
    <property type="entry name" value="Znf_RING_CS"/>
</dbReference>